<sequence>MKLINFVASLLLAVFIVSCSSEKKLPSGWRHSDDVYIAIDETFQPIMDEELKTFCLLHIEAHPKPTYCSEDSAIRMLLMDSIRSCVVTRELSEKEKDYIKSRSLGISWALIATDALALITNKENPHELITVDEIKGIVTGKITRWEQLRNSARKGKLSLVFDHSGSSTVRYMRDSLCGGEALQGNLYAQGTNQAVIEAVKNDPSLIGVVGTNWLKGKDQQVITDFSDSDVFVMKVSKDKDEDPVGFRPYQYRIATGDYPLLRSVYVMHTDPRRDSNVALFYFFLKGQKGQTIICNGSQLLPITPVQVKAVSITDKK</sequence>
<comment type="caution">
    <text evidence="3">The sequence shown here is derived from an EMBL/GenBank/DDBJ whole genome shotgun (WGS) entry which is preliminary data.</text>
</comment>
<gene>
    <name evidence="3" type="ORF">EVA_05604</name>
</gene>
<reference evidence="3" key="1">
    <citation type="journal article" date="2012" name="PLoS ONE">
        <title>Gene sets for utilization of primary and secondary nutrition supplies in the distal gut of endangered iberian lynx.</title>
        <authorList>
            <person name="Alcaide M."/>
            <person name="Messina E."/>
            <person name="Richter M."/>
            <person name="Bargiela R."/>
            <person name="Peplies J."/>
            <person name="Huws S.A."/>
            <person name="Newbold C.J."/>
            <person name="Golyshin P.N."/>
            <person name="Simon M.A."/>
            <person name="Lopez G."/>
            <person name="Yakimov M.M."/>
            <person name="Ferrer M."/>
        </authorList>
    </citation>
    <scope>NUCLEOTIDE SEQUENCE</scope>
</reference>
<protein>
    <submittedName>
        <fullName evidence="3">Phosphate ABC transporter, phosphate-binding component</fullName>
    </submittedName>
</protein>
<dbReference type="AlphaFoldDB" id="J9GH00"/>
<dbReference type="PROSITE" id="PS51257">
    <property type="entry name" value="PROKAR_LIPOPROTEIN"/>
    <property type="match status" value="1"/>
</dbReference>
<evidence type="ECO:0000256" key="1">
    <source>
        <dbReference type="ARBA" id="ARBA00022729"/>
    </source>
</evidence>
<name>J9GH00_9ZZZZ</name>
<dbReference type="SUPFAM" id="SSF53850">
    <property type="entry name" value="Periplasmic binding protein-like II"/>
    <property type="match status" value="1"/>
</dbReference>
<organism evidence="3">
    <name type="scientific">gut metagenome</name>
    <dbReference type="NCBI Taxonomy" id="749906"/>
    <lineage>
        <taxon>unclassified sequences</taxon>
        <taxon>metagenomes</taxon>
        <taxon>organismal metagenomes</taxon>
    </lineage>
</organism>
<dbReference type="PANTHER" id="PTHR30570">
    <property type="entry name" value="PERIPLASMIC PHOSPHATE BINDING COMPONENT OF PHOSPHATE ABC TRANSPORTER"/>
    <property type="match status" value="1"/>
</dbReference>
<dbReference type="InterPro" id="IPR024370">
    <property type="entry name" value="PBP_domain"/>
</dbReference>
<keyword evidence="1" id="KW-0732">Signal</keyword>
<feature type="domain" description="PBP" evidence="2">
    <location>
        <begin position="34"/>
        <end position="271"/>
    </location>
</feature>
<proteinExistence type="predicted"/>
<accession>J9GH00</accession>
<dbReference type="InterPro" id="IPR050811">
    <property type="entry name" value="Phosphate_ABC_transporter"/>
</dbReference>
<dbReference type="PANTHER" id="PTHR30570:SF1">
    <property type="entry name" value="PHOSPHATE-BINDING PROTEIN PSTS"/>
    <property type="match status" value="1"/>
</dbReference>
<evidence type="ECO:0000259" key="2">
    <source>
        <dbReference type="Pfam" id="PF12849"/>
    </source>
</evidence>
<dbReference type="Gene3D" id="3.40.190.10">
    <property type="entry name" value="Periplasmic binding protein-like II"/>
    <property type="match status" value="2"/>
</dbReference>
<dbReference type="Pfam" id="PF12849">
    <property type="entry name" value="PBP_like_2"/>
    <property type="match status" value="1"/>
</dbReference>
<evidence type="ECO:0000313" key="3">
    <source>
        <dbReference type="EMBL" id="EJX06289.1"/>
    </source>
</evidence>
<dbReference type="EMBL" id="AMCI01001209">
    <property type="protein sequence ID" value="EJX06289.1"/>
    <property type="molecule type" value="Genomic_DNA"/>
</dbReference>